<organism evidence="2 3">
    <name type="scientific">Nocardia cerradoensis</name>
    <dbReference type="NCBI Taxonomy" id="85688"/>
    <lineage>
        <taxon>Bacteria</taxon>
        <taxon>Bacillati</taxon>
        <taxon>Actinomycetota</taxon>
        <taxon>Actinomycetes</taxon>
        <taxon>Mycobacteriales</taxon>
        <taxon>Nocardiaceae</taxon>
        <taxon>Nocardia</taxon>
    </lineage>
</organism>
<evidence type="ECO:0000256" key="1">
    <source>
        <dbReference type="SAM" id="MobiDB-lite"/>
    </source>
</evidence>
<protein>
    <submittedName>
        <fullName evidence="2">Uncharacterized protein</fullName>
    </submittedName>
</protein>
<dbReference type="Proteomes" id="UP000215506">
    <property type="component" value="Unassembled WGS sequence"/>
</dbReference>
<proteinExistence type="predicted"/>
<evidence type="ECO:0000313" key="2">
    <source>
        <dbReference type="EMBL" id="OXR41865.1"/>
    </source>
</evidence>
<feature type="compositionally biased region" description="Polar residues" evidence="1">
    <location>
        <begin position="1"/>
        <end position="13"/>
    </location>
</feature>
<dbReference type="AlphaFoldDB" id="A0A231GZ66"/>
<sequence>MTIKALTSTSRAANRSPPPPAWTYRLDTRLPRHVDDPVLDTKLNRNTLADNNFD</sequence>
<reference evidence="2 3" key="1">
    <citation type="submission" date="2017-07" db="EMBL/GenBank/DDBJ databases">
        <title>First draft Genome Sequence of Nocardia cerradoensis isolated from human infection.</title>
        <authorList>
            <person name="Carrasco G."/>
        </authorList>
    </citation>
    <scope>NUCLEOTIDE SEQUENCE [LARGE SCALE GENOMIC DNA]</scope>
    <source>
        <strain evidence="2 3">CNM20130759</strain>
    </source>
</reference>
<dbReference type="EMBL" id="NGAF01000017">
    <property type="protein sequence ID" value="OXR41865.1"/>
    <property type="molecule type" value="Genomic_DNA"/>
</dbReference>
<keyword evidence="3" id="KW-1185">Reference proteome</keyword>
<comment type="caution">
    <text evidence="2">The sequence shown here is derived from an EMBL/GenBank/DDBJ whole genome shotgun (WGS) entry which is preliminary data.</text>
</comment>
<evidence type="ECO:0000313" key="3">
    <source>
        <dbReference type="Proteomes" id="UP000215506"/>
    </source>
</evidence>
<name>A0A231GZ66_9NOCA</name>
<gene>
    <name evidence="2" type="ORF">B7C42_06207</name>
</gene>
<accession>A0A231GZ66</accession>
<feature type="region of interest" description="Disordered" evidence="1">
    <location>
        <begin position="1"/>
        <end position="28"/>
    </location>
</feature>